<organism evidence="2 3">
    <name type="scientific">Trichonephila clavata</name>
    <name type="common">Joro spider</name>
    <name type="synonym">Nephila clavata</name>
    <dbReference type="NCBI Taxonomy" id="2740835"/>
    <lineage>
        <taxon>Eukaryota</taxon>
        <taxon>Metazoa</taxon>
        <taxon>Ecdysozoa</taxon>
        <taxon>Arthropoda</taxon>
        <taxon>Chelicerata</taxon>
        <taxon>Arachnida</taxon>
        <taxon>Araneae</taxon>
        <taxon>Araneomorphae</taxon>
        <taxon>Entelegynae</taxon>
        <taxon>Araneoidea</taxon>
        <taxon>Nephilidae</taxon>
        <taxon>Trichonephila</taxon>
    </lineage>
</organism>
<proteinExistence type="predicted"/>
<dbReference type="Proteomes" id="UP000887116">
    <property type="component" value="Unassembled WGS sequence"/>
</dbReference>
<evidence type="ECO:0000313" key="2">
    <source>
        <dbReference type="EMBL" id="GFQ89339.1"/>
    </source>
</evidence>
<dbReference type="AlphaFoldDB" id="A0A8X6FX82"/>
<protein>
    <submittedName>
        <fullName evidence="2">Uncharacterized protein</fullName>
    </submittedName>
</protein>
<keyword evidence="3" id="KW-1185">Reference proteome</keyword>
<evidence type="ECO:0000256" key="1">
    <source>
        <dbReference type="SAM" id="MobiDB-lite"/>
    </source>
</evidence>
<gene>
    <name evidence="2" type="ORF">TNCT_63671</name>
</gene>
<dbReference type="EMBL" id="BMAO01013516">
    <property type="protein sequence ID" value="GFQ89339.1"/>
    <property type="molecule type" value="Genomic_DNA"/>
</dbReference>
<reference evidence="2" key="1">
    <citation type="submission" date="2020-07" db="EMBL/GenBank/DDBJ databases">
        <title>Multicomponent nature underlies the extraordinary mechanical properties of spider dragline silk.</title>
        <authorList>
            <person name="Kono N."/>
            <person name="Nakamura H."/>
            <person name="Mori M."/>
            <person name="Yoshida Y."/>
            <person name="Ohtoshi R."/>
            <person name="Malay A.D."/>
            <person name="Moran D.A.P."/>
            <person name="Tomita M."/>
            <person name="Numata K."/>
            <person name="Arakawa K."/>
        </authorList>
    </citation>
    <scope>NUCLEOTIDE SEQUENCE</scope>
</reference>
<name>A0A8X6FX82_TRICU</name>
<evidence type="ECO:0000313" key="3">
    <source>
        <dbReference type="Proteomes" id="UP000887116"/>
    </source>
</evidence>
<accession>A0A8X6FX82</accession>
<comment type="caution">
    <text evidence="2">The sequence shown here is derived from an EMBL/GenBank/DDBJ whole genome shotgun (WGS) entry which is preliminary data.</text>
</comment>
<sequence length="187" mass="21003">MKLRITSTTLVHGAMGDEVSDTSATKRSRRDKAITPPESCQSFQTKLYRTSDVITTDDAAVVIKTEMAGLRIFFFAINFEGGTGSDYLKVHVSMEIPGLFTEDIDQDTAGVFHDRVTFQLLNVQPNADSVRFGTPNLYLVINDAVRDCVEIPFYQRTVNAPTVSEHRSYLDWKMKNVFVDMMRSSSS</sequence>
<feature type="region of interest" description="Disordered" evidence="1">
    <location>
        <begin position="16"/>
        <end position="36"/>
    </location>
</feature>